<dbReference type="RefSeq" id="WP_102951179.1">
    <property type="nucleotide sequence ID" value="NZ_CP024847.1"/>
</dbReference>
<dbReference type="Pfam" id="PF25917">
    <property type="entry name" value="BSH_RND"/>
    <property type="match status" value="1"/>
</dbReference>
<dbReference type="EMBL" id="CP024847">
    <property type="protein sequence ID" value="AUR51883.1"/>
    <property type="molecule type" value="Genomic_DNA"/>
</dbReference>
<dbReference type="SUPFAM" id="SSF111369">
    <property type="entry name" value="HlyD-like secretion proteins"/>
    <property type="match status" value="1"/>
</dbReference>
<dbReference type="AlphaFoldDB" id="A0A2I7N5Y4"/>
<proteinExistence type="predicted"/>
<keyword evidence="3" id="KW-1185">Reference proteome</keyword>
<dbReference type="InterPro" id="IPR050739">
    <property type="entry name" value="MFP"/>
</dbReference>
<protein>
    <recommendedName>
        <fullName evidence="1">Multidrug resistance protein MdtA-like barrel-sandwich hybrid domain-containing protein</fullName>
    </recommendedName>
</protein>
<dbReference type="PANTHER" id="PTHR30386:SF24">
    <property type="entry name" value="MULTIDRUG RESISTANCE EFFLUX PUMP"/>
    <property type="match status" value="1"/>
</dbReference>
<gene>
    <name evidence="2" type="ORF">CUN60_06090</name>
</gene>
<dbReference type="InterPro" id="IPR058625">
    <property type="entry name" value="MdtA-like_BSH"/>
</dbReference>
<evidence type="ECO:0000259" key="1">
    <source>
        <dbReference type="Pfam" id="PF25917"/>
    </source>
</evidence>
<organism evidence="2 3">
    <name type="scientific">Aquella oligotrophica</name>
    <dbReference type="NCBI Taxonomy" id="2067065"/>
    <lineage>
        <taxon>Bacteria</taxon>
        <taxon>Pseudomonadati</taxon>
        <taxon>Pseudomonadota</taxon>
        <taxon>Betaproteobacteria</taxon>
        <taxon>Neisseriales</taxon>
        <taxon>Neisseriaceae</taxon>
        <taxon>Aquella</taxon>
    </lineage>
</organism>
<feature type="domain" description="Multidrug resistance protein MdtA-like barrel-sandwich hybrid" evidence="1">
    <location>
        <begin position="46"/>
        <end position="229"/>
    </location>
</feature>
<dbReference type="Proteomes" id="UP000236655">
    <property type="component" value="Chromosome"/>
</dbReference>
<dbReference type="OrthoDB" id="9811754at2"/>
<sequence>MIFRNRIKYFVLGGALCLIVTYSLAVFFHYKRLYPSTNNAYVNAGIVNVTSEVNGYIESLVVSDGVKVSEGDLLFTIRPDKLNYYLEEANNNYLGQISQVKKIDSQIFAQKAQIIKDRATYKFTLDKVKRYKLLFDNETISEQSYQNSIVENEGARTQLDIDNRLLQQYIDEKNSAIQKQKALYSQVKINNSTLNQSKYTAPVNGYIVDLGTLNSGEYVTTGKPLFSIVNDNNWWVDANFKEDQLNSIRIGQKAEIELDMYKHIYSGQVVSISYASGSTFAILPTQNATGNWIKVPQRFTVKIKLNNDLNFPLRVGASSKVTVLPEK</sequence>
<evidence type="ECO:0000313" key="2">
    <source>
        <dbReference type="EMBL" id="AUR51883.1"/>
    </source>
</evidence>
<dbReference type="Gene3D" id="2.40.50.100">
    <property type="match status" value="1"/>
</dbReference>
<name>A0A2I7N5Y4_9NEIS</name>
<dbReference type="PANTHER" id="PTHR30386">
    <property type="entry name" value="MEMBRANE FUSION SUBUNIT OF EMRAB-TOLC MULTIDRUG EFFLUX PUMP"/>
    <property type="match status" value="1"/>
</dbReference>
<evidence type="ECO:0000313" key="3">
    <source>
        <dbReference type="Proteomes" id="UP000236655"/>
    </source>
</evidence>
<accession>A0A2I7N5Y4</accession>
<reference evidence="3" key="1">
    <citation type="submission" date="2017-11" db="EMBL/GenBank/DDBJ databases">
        <authorList>
            <person name="Chan K.G."/>
            <person name="Lee L.S."/>
        </authorList>
    </citation>
    <scope>NUCLEOTIDE SEQUENCE [LARGE SCALE GENOMIC DNA]</scope>
    <source>
        <strain evidence="3">DSM 100970</strain>
    </source>
</reference>
<dbReference type="Gene3D" id="2.40.30.170">
    <property type="match status" value="1"/>
</dbReference>
<dbReference type="KEGG" id="nba:CUN60_06090"/>
<dbReference type="GO" id="GO:0055085">
    <property type="term" value="P:transmembrane transport"/>
    <property type="evidence" value="ECO:0007669"/>
    <property type="project" value="InterPro"/>
</dbReference>